<feature type="transmembrane region" description="Helical" evidence="10">
    <location>
        <begin position="200"/>
        <end position="223"/>
    </location>
</feature>
<protein>
    <submittedName>
        <fullName evidence="12">Uncharacterized protein LOC112552615</fullName>
    </submittedName>
</protein>
<dbReference type="PANTHER" id="PTHR21137:SF35">
    <property type="entry name" value="ODORANT RECEPTOR 19A-RELATED"/>
    <property type="match status" value="1"/>
</dbReference>
<keyword evidence="6 10" id="KW-1133">Transmembrane helix</keyword>
<dbReference type="Proteomes" id="UP000504615">
    <property type="component" value="Unplaced"/>
</dbReference>
<accession>A0A8N1S7P0</accession>
<evidence type="ECO:0000313" key="11">
    <source>
        <dbReference type="Proteomes" id="UP000504615"/>
    </source>
</evidence>
<feature type="transmembrane region" description="Helical" evidence="10">
    <location>
        <begin position="6"/>
        <end position="29"/>
    </location>
</feature>
<keyword evidence="11" id="KW-1185">Reference proteome</keyword>
<dbReference type="GO" id="GO:0005549">
    <property type="term" value="F:odorant binding"/>
    <property type="evidence" value="ECO:0007669"/>
    <property type="project" value="InterPro"/>
</dbReference>
<evidence type="ECO:0000256" key="1">
    <source>
        <dbReference type="ARBA" id="ARBA00004651"/>
    </source>
</evidence>
<name>A0A8N1S7P0_9HYME</name>
<feature type="transmembrane region" description="Helical" evidence="10">
    <location>
        <begin position="50"/>
        <end position="70"/>
    </location>
</feature>
<dbReference type="GeneID" id="112552615"/>
<proteinExistence type="predicted"/>
<comment type="subcellular location">
    <subcellularLocation>
        <location evidence="1">Cell membrane</location>
        <topology evidence="1">Multi-pass membrane protein</topology>
    </subcellularLocation>
</comment>
<dbReference type="OrthoDB" id="7543759at2759"/>
<evidence type="ECO:0000313" key="12">
    <source>
        <dbReference type="RefSeq" id="XP_025074018.1"/>
    </source>
</evidence>
<keyword evidence="5" id="KW-0552">Olfaction</keyword>
<dbReference type="AlphaFoldDB" id="A0A8N1S7P0"/>
<evidence type="ECO:0000256" key="9">
    <source>
        <dbReference type="ARBA" id="ARBA00023224"/>
    </source>
</evidence>
<dbReference type="PANTHER" id="PTHR21137">
    <property type="entry name" value="ODORANT RECEPTOR"/>
    <property type="match status" value="1"/>
</dbReference>
<reference evidence="12" key="1">
    <citation type="submission" date="2025-08" db="UniProtKB">
        <authorList>
            <consortium name="RefSeq"/>
        </authorList>
    </citation>
    <scope>IDENTIFICATION</scope>
</reference>
<dbReference type="GO" id="GO:0005886">
    <property type="term" value="C:plasma membrane"/>
    <property type="evidence" value="ECO:0007669"/>
    <property type="project" value="UniProtKB-SubCell"/>
</dbReference>
<keyword evidence="3" id="KW-0716">Sensory transduction</keyword>
<keyword evidence="2" id="KW-1003">Cell membrane</keyword>
<feature type="transmembrane region" description="Helical" evidence="10">
    <location>
        <begin position="135"/>
        <end position="155"/>
    </location>
</feature>
<dbReference type="GO" id="GO:0004984">
    <property type="term" value="F:olfactory receptor activity"/>
    <property type="evidence" value="ECO:0007669"/>
    <property type="project" value="InterPro"/>
</dbReference>
<evidence type="ECO:0000256" key="5">
    <source>
        <dbReference type="ARBA" id="ARBA00022725"/>
    </source>
</evidence>
<evidence type="ECO:0000256" key="2">
    <source>
        <dbReference type="ARBA" id="ARBA00022475"/>
    </source>
</evidence>
<keyword evidence="4 10" id="KW-0812">Transmembrane</keyword>
<gene>
    <name evidence="12" type="primary">LOC112552615</name>
</gene>
<dbReference type="GO" id="GO:0007165">
    <property type="term" value="P:signal transduction"/>
    <property type="evidence" value="ECO:0007669"/>
    <property type="project" value="UniProtKB-KW"/>
</dbReference>
<evidence type="ECO:0000256" key="10">
    <source>
        <dbReference type="SAM" id="Phobius"/>
    </source>
</evidence>
<dbReference type="Pfam" id="PF02949">
    <property type="entry name" value="7tm_6"/>
    <property type="match status" value="1"/>
</dbReference>
<sequence length="231" mass="26352">MILVLGSMAMITFFILSLIPTILDIIAPLNISRPRQFLFPGEYFIDQQKFFYAILLQTGISLGLIVTTLIGTESLYVTYVQHACGMFRIARYYRMDQAFNDKSLHSYTSGKQTIIICKRIIEAIYIHKRALESDIIILVSFIFGHIIYLFLGNYVGQILIDHSGSIFENIYIARWQGAPLPAQRLLPLIMQRSMRSCKMVVGGMFVPSFEGFATLMSTTLSYFTVLWSVQN</sequence>
<evidence type="ECO:0000256" key="8">
    <source>
        <dbReference type="ARBA" id="ARBA00023170"/>
    </source>
</evidence>
<keyword evidence="7 10" id="KW-0472">Membrane</keyword>
<evidence type="ECO:0000256" key="7">
    <source>
        <dbReference type="ARBA" id="ARBA00023136"/>
    </source>
</evidence>
<dbReference type="InterPro" id="IPR004117">
    <property type="entry name" value="7tm6_olfct_rcpt"/>
</dbReference>
<keyword evidence="8" id="KW-0675">Receptor</keyword>
<organism evidence="11 12">
    <name type="scientific">Pogonomyrmex barbatus</name>
    <name type="common">red harvester ant</name>
    <dbReference type="NCBI Taxonomy" id="144034"/>
    <lineage>
        <taxon>Eukaryota</taxon>
        <taxon>Metazoa</taxon>
        <taxon>Ecdysozoa</taxon>
        <taxon>Arthropoda</taxon>
        <taxon>Hexapoda</taxon>
        <taxon>Insecta</taxon>
        <taxon>Pterygota</taxon>
        <taxon>Neoptera</taxon>
        <taxon>Endopterygota</taxon>
        <taxon>Hymenoptera</taxon>
        <taxon>Apocrita</taxon>
        <taxon>Aculeata</taxon>
        <taxon>Formicoidea</taxon>
        <taxon>Formicidae</taxon>
        <taxon>Myrmicinae</taxon>
        <taxon>Pogonomyrmex</taxon>
    </lineage>
</organism>
<evidence type="ECO:0000256" key="6">
    <source>
        <dbReference type="ARBA" id="ARBA00022989"/>
    </source>
</evidence>
<evidence type="ECO:0000256" key="4">
    <source>
        <dbReference type="ARBA" id="ARBA00022692"/>
    </source>
</evidence>
<evidence type="ECO:0000256" key="3">
    <source>
        <dbReference type="ARBA" id="ARBA00022606"/>
    </source>
</evidence>
<keyword evidence="9" id="KW-0807">Transducer</keyword>
<dbReference type="RefSeq" id="XP_025074018.1">
    <property type="nucleotide sequence ID" value="XM_025218233.1"/>
</dbReference>